<feature type="signal peptide" evidence="3">
    <location>
        <begin position="1"/>
        <end position="18"/>
    </location>
</feature>
<evidence type="ECO:0000313" key="6">
    <source>
        <dbReference type="Proteomes" id="UP000230002"/>
    </source>
</evidence>
<dbReference type="PANTHER" id="PTHR35185">
    <property type="entry name" value="SERINE/THREONINE-RICH PROTEIN ADG2-RELATED"/>
    <property type="match status" value="1"/>
</dbReference>
<dbReference type="OrthoDB" id="5420143at2759"/>
<organism evidence="5 6">
    <name type="scientific">Ganoderma sinense ZZ0214-1</name>
    <dbReference type="NCBI Taxonomy" id="1077348"/>
    <lineage>
        <taxon>Eukaryota</taxon>
        <taxon>Fungi</taxon>
        <taxon>Dikarya</taxon>
        <taxon>Basidiomycota</taxon>
        <taxon>Agaricomycotina</taxon>
        <taxon>Agaricomycetes</taxon>
        <taxon>Polyporales</taxon>
        <taxon>Polyporaceae</taxon>
        <taxon>Ganoderma</taxon>
    </lineage>
</organism>
<dbReference type="AlphaFoldDB" id="A0A2G8RWE8"/>
<evidence type="ECO:0000259" key="4">
    <source>
        <dbReference type="Pfam" id="PF10342"/>
    </source>
</evidence>
<dbReference type="EMBL" id="AYKW01000045">
    <property type="protein sequence ID" value="PIL25804.1"/>
    <property type="molecule type" value="Genomic_DNA"/>
</dbReference>
<dbReference type="Pfam" id="PF10342">
    <property type="entry name" value="Kre9_KNH"/>
    <property type="match status" value="1"/>
</dbReference>
<dbReference type="STRING" id="1077348.A0A2G8RWE8"/>
<sequence length="187" mass="18511">MVSFKLAALALPVAVANAITILGPSETNFWVQNQTNTITWQFNAGDPSPININVVNANNQTLNGAFAIASFVNVSVQTVTVTNVTLRPGDGYVVEFVNTTNPAQIFANSSTFTVKSPGSQAAPTATLSSSAASGSATSPSNSSASGSSSASSTQAAAGANGAVTLASAGILGVITACAVASLSGLLL</sequence>
<evidence type="ECO:0000256" key="1">
    <source>
        <dbReference type="ARBA" id="ARBA00022729"/>
    </source>
</evidence>
<feature type="domain" description="Yeast cell wall synthesis Kre9/Knh1-like N-terminal" evidence="4">
    <location>
        <begin position="24"/>
        <end position="114"/>
    </location>
</feature>
<keyword evidence="6" id="KW-1185">Reference proteome</keyword>
<feature type="chain" id="PRO_5013573927" description="Yeast cell wall synthesis Kre9/Knh1-like N-terminal domain-containing protein" evidence="3">
    <location>
        <begin position="19"/>
        <end position="187"/>
    </location>
</feature>
<proteinExistence type="predicted"/>
<protein>
    <recommendedName>
        <fullName evidence="4">Yeast cell wall synthesis Kre9/Knh1-like N-terminal domain-containing protein</fullName>
    </recommendedName>
</protein>
<evidence type="ECO:0000256" key="3">
    <source>
        <dbReference type="SAM" id="SignalP"/>
    </source>
</evidence>
<dbReference type="InterPro" id="IPR052479">
    <property type="entry name" value="GPI-anchor_Adhesion_Reg"/>
</dbReference>
<gene>
    <name evidence="5" type="ORF">GSI_11554</name>
</gene>
<name>A0A2G8RWE8_9APHY</name>
<feature type="region of interest" description="Disordered" evidence="2">
    <location>
        <begin position="123"/>
        <end position="151"/>
    </location>
</feature>
<dbReference type="InterPro" id="IPR018466">
    <property type="entry name" value="Kre9/Knh1-like_N"/>
</dbReference>
<keyword evidence="1 3" id="KW-0732">Signal</keyword>
<evidence type="ECO:0000313" key="5">
    <source>
        <dbReference type="EMBL" id="PIL25804.1"/>
    </source>
</evidence>
<comment type="caution">
    <text evidence="5">The sequence shown here is derived from an EMBL/GenBank/DDBJ whole genome shotgun (WGS) entry which is preliminary data.</text>
</comment>
<reference evidence="5 6" key="1">
    <citation type="journal article" date="2015" name="Sci. Rep.">
        <title>Chromosome-level genome map provides insights into diverse defense mechanisms in the medicinal fungus Ganoderma sinense.</title>
        <authorList>
            <person name="Zhu Y."/>
            <person name="Xu J."/>
            <person name="Sun C."/>
            <person name="Zhou S."/>
            <person name="Xu H."/>
            <person name="Nelson D.R."/>
            <person name="Qian J."/>
            <person name="Song J."/>
            <person name="Luo H."/>
            <person name="Xiang L."/>
            <person name="Li Y."/>
            <person name="Xu Z."/>
            <person name="Ji A."/>
            <person name="Wang L."/>
            <person name="Lu S."/>
            <person name="Hayward A."/>
            <person name="Sun W."/>
            <person name="Li X."/>
            <person name="Schwartz D.C."/>
            <person name="Wang Y."/>
            <person name="Chen S."/>
        </authorList>
    </citation>
    <scope>NUCLEOTIDE SEQUENCE [LARGE SCALE GENOMIC DNA]</scope>
    <source>
        <strain evidence="5 6">ZZ0214-1</strain>
    </source>
</reference>
<evidence type="ECO:0000256" key="2">
    <source>
        <dbReference type="SAM" id="MobiDB-lite"/>
    </source>
</evidence>
<dbReference type="PANTHER" id="PTHR35185:SF1">
    <property type="entry name" value="UPF0619 GPI-ANCHORED MEMBRANE PROTEIN C1322.10"/>
    <property type="match status" value="1"/>
</dbReference>
<accession>A0A2G8RWE8</accession>
<dbReference type="Proteomes" id="UP000230002">
    <property type="component" value="Unassembled WGS sequence"/>
</dbReference>